<dbReference type="Proteomes" id="UP000315289">
    <property type="component" value="Unassembled WGS sequence"/>
</dbReference>
<sequence length="43" mass="4924">MHFQILELTYNCYTGIFSLNTKILLLSLLTGSASKHDIYYALL</sequence>
<proteinExistence type="predicted"/>
<comment type="caution">
    <text evidence="1">The sequence shown here is derived from an EMBL/GenBank/DDBJ whole genome shotgun (WGS) entry which is preliminary data.</text>
</comment>
<dbReference type="EMBL" id="VOAH01000004">
    <property type="protein sequence ID" value="TVP41105.1"/>
    <property type="molecule type" value="Genomic_DNA"/>
</dbReference>
<evidence type="ECO:0000313" key="1">
    <source>
        <dbReference type="EMBL" id="TVP41105.1"/>
    </source>
</evidence>
<gene>
    <name evidence="1" type="ORF">NARC_40066</name>
</gene>
<accession>A0A557SWX5</accession>
<reference evidence="1 2" key="1">
    <citation type="journal article" date="2019" name="Front. Microbiol.">
        <title>Ammonia Oxidation by the Arctic Terrestrial Thaumarchaeote Candidatus Nitrosocosmicus arcticus Is Stimulated by Increasing Temperatures.</title>
        <authorList>
            <person name="Alves R.J.E."/>
            <person name="Kerou M."/>
            <person name="Zappe A."/>
            <person name="Bittner R."/>
            <person name="Abby S.S."/>
            <person name="Schmidt H.A."/>
            <person name="Pfeifer K."/>
            <person name="Schleper C."/>
        </authorList>
    </citation>
    <scope>NUCLEOTIDE SEQUENCE [LARGE SCALE GENOMIC DNA]</scope>
    <source>
        <strain evidence="1 2">Kfb</strain>
    </source>
</reference>
<keyword evidence="2" id="KW-1185">Reference proteome</keyword>
<name>A0A557SWX5_9ARCH</name>
<organism evidence="1 2">
    <name type="scientific">Candidatus Nitrosocosmicus arcticus</name>
    <dbReference type="NCBI Taxonomy" id="2035267"/>
    <lineage>
        <taxon>Archaea</taxon>
        <taxon>Nitrososphaerota</taxon>
        <taxon>Nitrososphaeria</taxon>
        <taxon>Nitrososphaerales</taxon>
        <taxon>Nitrososphaeraceae</taxon>
        <taxon>Candidatus Nitrosocosmicus</taxon>
    </lineage>
</organism>
<dbReference type="AlphaFoldDB" id="A0A557SWX5"/>
<protein>
    <submittedName>
        <fullName evidence="1">Uncharacterized protein</fullName>
    </submittedName>
</protein>
<evidence type="ECO:0000313" key="2">
    <source>
        <dbReference type="Proteomes" id="UP000315289"/>
    </source>
</evidence>